<keyword evidence="5 18" id="KW-0645">Protease</keyword>
<evidence type="ECO:0000256" key="12">
    <source>
        <dbReference type="ARBA" id="ARBA00023049"/>
    </source>
</evidence>
<dbReference type="InterPro" id="IPR016483">
    <property type="entry name" value="UCP006404_Pept_M50_CBS"/>
</dbReference>
<evidence type="ECO:0000256" key="13">
    <source>
        <dbReference type="ARBA" id="ARBA00023122"/>
    </source>
</evidence>
<comment type="cofactor">
    <cofactor evidence="1">
        <name>Zn(2+)</name>
        <dbReference type="ChEBI" id="CHEBI:29105"/>
    </cofactor>
</comment>
<feature type="domain" description="Peptidase M50" evidence="17">
    <location>
        <begin position="144"/>
        <end position="186"/>
    </location>
</feature>
<keyword evidence="14 16" id="KW-0472">Membrane</keyword>
<evidence type="ECO:0000313" key="18">
    <source>
        <dbReference type="EMBL" id="MFC4835253.1"/>
    </source>
</evidence>
<evidence type="ECO:0000256" key="15">
    <source>
        <dbReference type="SAM" id="MobiDB-lite"/>
    </source>
</evidence>
<dbReference type="GO" id="GO:0008233">
    <property type="term" value="F:peptidase activity"/>
    <property type="evidence" value="ECO:0007669"/>
    <property type="project" value="UniProtKB-KW"/>
</dbReference>
<keyword evidence="11 16" id="KW-1133">Transmembrane helix</keyword>
<dbReference type="PANTHER" id="PTHR39188:SF3">
    <property type="entry name" value="STAGE IV SPORULATION PROTEIN FB"/>
    <property type="match status" value="1"/>
</dbReference>
<feature type="region of interest" description="Disordered" evidence="15">
    <location>
        <begin position="367"/>
        <end position="431"/>
    </location>
</feature>
<keyword evidence="6 16" id="KW-0812">Transmembrane</keyword>
<keyword evidence="9" id="KW-0378">Hydrolase</keyword>
<evidence type="ECO:0000256" key="2">
    <source>
        <dbReference type="ARBA" id="ARBA00004651"/>
    </source>
</evidence>
<dbReference type="RefSeq" id="WP_274186957.1">
    <property type="nucleotide sequence ID" value="NZ_BAABHN010000049.1"/>
</dbReference>
<name>A0ABV9RN59_9PSEU</name>
<comment type="similarity">
    <text evidence="3">Belongs to the peptidase M50B family.</text>
</comment>
<keyword evidence="8" id="KW-0677">Repeat</keyword>
<evidence type="ECO:0000256" key="1">
    <source>
        <dbReference type="ARBA" id="ARBA00001947"/>
    </source>
</evidence>
<keyword evidence="7" id="KW-0479">Metal-binding</keyword>
<evidence type="ECO:0000256" key="16">
    <source>
        <dbReference type="SAM" id="Phobius"/>
    </source>
</evidence>
<evidence type="ECO:0000256" key="14">
    <source>
        <dbReference type="ARBA" id="ARBA00023136"/>
    </source>
</evidence>
<evidence type="ECO:0000256" key="7">
    <source>
        <dbReference type="ARBA" id="ARBA00022723"/>
    </source>
</evidence>
<evidence type="ECO:0000256" key="10">
    <source>
        <dbReference type="ARBA" id="ARBA00022833"/>
    </source>
</evidence>
<dbReference type="Proteomes" id="UP001595909">
    <property type="component" value="Unassembled WGS sequence"/>
</dbReference>
<dbReference type="EMBL" id="JBHSIM010000049">
    <property type="protein sequence ID" value="MFC4835253.1"/>
    <property type="molecule type" value="Genomic_DNA"/>
</dbReference>
<dbReference type="InterPro" id="IPR008915">
    <property type="entry name" value="Peptidase_M50"/>
</dbReference>
<dbReference type="PIRSF" id="PIRSF006404">
    <property type="entry name" value="UCP006404_Pept_M50_CBS"/>
    <property type="match status" value="1"/>
</dbReference>
<evidence type="ECO:0000256" key="4">
    <source>
        <dbReference type="ARBA" id="ARBA00022475"/>
    </source>
</evidence>
<keyword evidence="4" id="KW-1003">Cell membrane</keyword>
<dbReference type="Pfam" id="PF02163">
    <property type="entry name" value="Peptidase_M50"/>
    <property type="match status" value="2"/>
</dbReference>
<feature type="region of interest" description="Disordered" evidence="15">
    <location>
        <begin position="299"/>
        <end position="327"/>
    </location>
</feature>
<evidence type="ECO:0000256" key="3">
    <source>
        <dbReference type="ARBA" id="ARBA00007931"/>
    </source>
</evidence>
<feature type="transmembrane region" description="Helical" evidence="16">
    <location>
        <begin position="187"/>
        <end position="207"/>
    </location>
</feature>
<keyword evidence="10" id="KW-0862">Zinc</keyword>
<comment type="subcellular location">
    <subcellularLocation>
        <location evidence="2">Cell membrane</location>
        <topology evidence="2">Multi-pass membrane protein</topology>
    </subcellularLocation>
</comment>
<organism evidence="18 19">
    <name type="scientific">Actinomycetospora chibensis</name>
    <dbReference type="NCBI Taxonomy" id="663606"/>
    <lineage>
        <taxon>Bacteria</taxon>
        <taxon>Bacillati</taxon>
        <taxon>Actinomycetota</taxon>
        <taxon>Actinomycetes</taxon>
        <taxon>Pseudonocardiales</taxon>
        <taxon>Pseudonocardiaceae</taxon>
        <taxon>Actinomycetospora</taxon>
    </lineage>
</organism>
<evidence type="ECO:0000256" key="9">
    <source>
        <dbReference type="ARBA" id="ARBA00022801"/>
    </source>
</evidence>
<keyword evidence="13" id="KW-0129">CBS domain</keyword>
<feature type="transmembrane region" description="Helical" evidence="16">
    <location>
        <begin position="213"/>
        <end position="234"/>
    </location>
</feature>
<dbReference type="GO" id="GO:0006508">
    <property type="term" value="P:proteolysis"/>
    <property type="evidence" value="ECO:0007669"/>
    <property type="project" value="UniProtKB-KW"/>
</dbReference>
<feature type="compositionally biased region" description="Low complexity" evidence="15">
    <location>
        <begin position="377"/>
        <end position="392"/>
    </location>
</feature>
<sequence>MARDDTRTDRRGVPLGRIAGIPVAAHWSVLGIVALIAVVVARSEMPMLAPGHGPIAYGAAGLTVALLLMVSLLAHEVAHALVSRAQGLEVESITLWLLGGTTRLRGDPDRPGPEFRMAVVGPLTSGALAGLFALGAGLTAGGLVDAVLVELALVNLVLAVFNLLPAAPLDGGRVLQALLWAARGDRWGAGIASARVGLGLGAVLVGLGVATGLLVDLSGLWLALVGWFVAAAAGDEERRARLGRALDGIPVAAAATPPPVLLAADASPGEITAALASPAGRTAGVLLTGDEGDLVGYLPPEPAPSPRSGDPHVLRRRTVPPSRLTRVGPDDRLAPLLGRLAEPGSRLVVLSGGTPVGTVSAAEVAQVAGRGSDRVARPVGTPRPGTPGAARPVADDDAPPPPGWWWHGGPLPGRAPDPSATPPGRPAAPSV</sequence>
<protein>
    <submittedName>
        <fullName evidence="18">Site-2 protease family protein</fullName>
    </submittedName>
</protein>
<feature type="transmembrane region" description="Helical" evidence="16">
    <location>
        <begin position="55"/>
        <end position="74"/>
    </location>
</feature>
<proteinExistence type="inferred from homology"/>
<keyword evidence="12" id="KW-0482">Metalloprotease</keyword>
<feature type="compositionally biased region" description="Pro residues" evidence="15">
    <location>
        <begin position="413"/>
        <end position="431"/>
    </location>
</feature>
<evidence type="ECO:0000256" key="8">
    <source>
        <dbReference type="ARBA" id="ARBA00022737"/>
    </source>
</evidence>
<gene>
    <name evidence="18" type="ORF">ACFPEL_22785</name>
</gene>
<feature type="transmembrane region" description="Helical" evidence="16">
    <location>
        <begin position="146"/>
        <end position="166"/>
    </location>
</feature>
<feature type="transmembrane region" description="Helical" evidence="16">
    <location>
        <begin position="119"/>
        <end position="140"/>
    </location>
</feature>
<accession>A0ABV9RN59</accession>
<reference evidence="19" key="1">
    <citation type="journal article" date="2019" name="Int. J. Syst. Evol. Microbiol.">
        <title>The Global Catalogue of Microorganisms (GCM) 10K type strain sequencing project: providing services to taxonomists for standard genome sequencing and annotation.</title>
        <authorList>
            <consortium name="The Broad Institute Genomics Platform"/>
            <consortium name="The Broad Institute Genome Sequencing Center for Infectious Disease"/>
            <person name="Wu L."/>
            <person name="Ma J."/>
        </authorList>
    </citation>
    <scope>NUCLEOTIDE SEQUENCE [LARGE SCALE GENOMIC DNA]</scope>
    <source>
        <strain evidence="19">CCUG 50347</strain>
    </source>
</reference>
<evidence type="ECO:0000256" key="6">
    <source>
        <dbReference type="ARBA" id="ARBA00022692"/>
    </source>
</evidence>
<feature type="transmembrane region" description="Helical" evidence="16">
    <location>
        <begin position="21"/>
        <end position="43"/>
    </location>
</feature>
<evidence type="ECO:0000313" key="19">
    <source>
        <dbReference type="Proteomes" id="UP001595909"/>
    </source>
</evidence>
<feature type="domain" description="Peptidase M50" evidence="17">
    <location>
        <begin position="64"/>
        <end position="136"/>
    </location>
</feature>
<evidence type="ECO:0000256" key="11">
    <source>
        <dbReference type="ARBA" id="ARBA00022989"/>
    </source>
</evidence>
<keyword evidence="19" id="KW-1185">Reference proteome</keyword>
<comment type="caution">
    <text evidence="18">The sequence shown here is derived from an EMBL/GenBank/DDBJ whole genome shotgun (WGS) entry which is preliminary data.</text>
</comment>
<evidence type="ECO:0000256" key="5">
    <source>
        <dbReference type="ARBA" id="ARBA00022670"/>
    </source>
</evidence>
<dbReference type="PANTHER" id="PTHR39188">
    <property type="entry name" value="MEMBRANE-ASSOCIATED ZINC METALLOPROTEASE M50B"/>
    <property type="match status" value="1"/>
</dbReference>
<evidence type="ECO:0000259" key="17">
    <source>
        <dbReference type="Pfam" id="PF02163"/>
    </source>
</evidence>
<dbReference type="CDD" id="cd06164">
    <property type="entry name" value="S2P-M50_SpoIVFB_CBS"/>
    <property type="match status" value="1"/>
</dbReference>